<dbReference type="Proteomes" id="UP001259982">
    <property type="component" value="Unassembled WGS sequence"/>
</dbReference>
<dbReference type="NCBIfam" id="TIGR03426">
    <property type="entry name" value="shape_MreD"/>
    <property type="match status" value="1"/>
</dbReference>
<evidence type="ECO:0000256" key="3">
    <source>
        <dbReference type="ARBA" id="ARBA00022475"/>
    </source>
</evidence>
<keyword evidence="11" id="KW-1185">Reference proteome</keyword>
<reference evidence="10 11" key="1">
    <citation type="submission" date="2023-09" db="EMBL/GenBank/DDBJ databases">
        <authorList>
            <person name="Rey-Velasco X."/>
        </authorList>
    </citation>
    <scope>NUCLEOTIDE SEQUENCE [LARGE SCALE GENOMIC DNA]</scope>
    <source>
        <strain evidence="10 11">P385</strain>
    </source>
</reference>
<comment type="similarity">
    <text evidence="2 8">Belongs to the MreD family.</text>
</comment>
<evidence type="ECO:0000313" key="11">
    <source>
        <dbReference type="Proteomes" id="UP001259982"/>
    </source>
</evidence>
<sequence length="162" mass="18020">MTATLRSSLLLMLGSLVVALVLTFLPLPPWAAIARPALFPATILFWVLHQPHRVGVLAAWFAGLLLDAGYTTPLGQHALALALAAFIVFKMRDLLWTLPLIQQGVALLPALIAYAFTLFWIDGINGRQVDLWWRWLPVVSTAVVWPLWSLILERFALVEVDS</sequence>
<gene>
    <name evidence="10" type="primary">mreD</name>
    <name evidence="10" type="ORF">RM531_11515</name>
</gene>
<protein>
    <recommendedName>
        <fullName evidence="8">Rod shape-determining protein MreD</fullName>
    </recommendedName>
</protein>
<dbReference type="InterPro" id="IPR007227">
    <property type="entry name" value="Cell_shape_determining_MreD"/>
</dbReference>
<evidence type="ECO:0000256" key="2">
    <source>
        <dbReference type="ARBA" id="ARBA00007776"/>
    </source>
</evidence>
<keyword evidence="5 8" id="KW-0133">Cell shape</keyword>
<keyword evidence="4 9" id="KW-0812">Transmembrane</keyword>
<feature type="transmembrane region" description="Helical" evidence="9">
    <location>
        <begin position="100"/>
        <end position="121"/>
    </location>
</feature>
<evidence type="ECO:0000256" key="1">
    <source>
        <dbReference type="ARBA" id="ARBA00004651"/>
    </source>
</evidence>
<evidence type="ECO:0000256" key="9">
    <source>
        <dbReference type="SAM" id="Phobius"/>
    </source>
</evidence>
<evidence type="ECO:0000256" key="5">
    <source>
        <dbReference type="ARBA" id="ARBA00022960"/>
    </source>
</evidence>
<dbReference type="EMBL" id="JAVRHY010000010">
    <property type="protein sequence ID" value="MDT0619103.1"/>
    <property type="molecule type" value="Genomic_DNA"/>
</dbReference>
<keyword evidence="3 8" id="KW-1003">Cell membrane</keyword>
<keyword evidence="6 9" id="KW-1133">Transmembrane helix</keyword>
<name>A0ABU3B9F9_9GAMM</name>
<evidence type="ECO:0000256" key="6">
    <source>
        <dbReference type="ARBA" id="ARBA00022989"/>
    </source>
</evidence>
<comment type="caution">
    <text evidence="10">The sequence shown here is derived from an EMBL/GenBank/DDBJ whole genome shotgun (WGS) entry which is preliminary data.</text>
</comment>
<comment type="subcellular location">
    <subcellularLocation>
        <location evidence="8">Cell inner membrane</location>
    </subcellularLocation>
    <subcellularLocation>
        <location evidence="1">Cell membrane</location>
        <topology evidence="1">Multi-pass membrane protein</topology>
    </subcellularLocation>
</comment>
<evidence type="ECO:0000256" key="4">
    <source>
        <dbReference type="ARBA" id="ARBA00022692"/>
    </source>
</evidence>
<feature type="transmembrane region" description="Helical" evidence="9">
    <location>
        <begin position="58"/>
        <end position="88"/>
    </location>
</feature>
<evidence type="ECO:0000256" key="7">
    <source>
        <dbReference type="ARBA" id="ARBA00023136"/>
    </source>
</evidence>
<feature type="transmembrane region" description="Helical" evidence="9">
    <location>
        <begin position="133"/>
        <end position="152"/>
    </location>
</feature>
<proteinExistence type="inferred from homology"/>
<dbReference type="RefSeq" id="WP_311659417.1">
    <property type="nucleotide sequence ID" value="NZ_JAVRHY010000010.1"/>
</dbReference>
<keyword evidence="8" id="KW-0997">Cell inner membrane</keyword>
<comment type="function">
    <text evidence="8">Involved in formation of the rod shape of the cell. May also contribute to regulation of formation of penicillin-binding proteins.</text>
</comment>
<evidence type="ECO:0000313" key="10">
    <source>
        <dbReference type="EMBL" id="MDT0619103.1"/>
    </source>
</evidence>
<dbReference type="PANTHER" id="PTHR37484">
    <property type="entry name" value="ROD SHAPE-DETERMINING PROTEIN MRED"/>
    <property type="match status" value="1"/>
</dbReference>
<accession>A0ABU3B9F9</accession>
<dbReference type="InterPro" id="IPR026034">
    <property type="entry name" value="MreD_proteobac"/>
</dbReference>
<organism evidence="10 11">
    <name type="scientific">Spectribacter acetivorans</name>
    <dbReference type="NCBI Taxonomy" id="3075603"/>
    <lineage>
        <taxon>Bacteria</taxon>
        <taxon>Pseudomonadati</taxon>
        <taxon>Pseudomonadota</taxon>
        <taxon>Gammaproteobacteria</taxon>
        <taxon>Salinisphaerales</taxon>
        <taxon>Salinisphaeraceae</taxon>
        <taxon>Spectribacter</taxon>
    </lineage>
</organism>
<dbReference type="PANTHER" id="PTHR37484:SF1">
    <property type="entry name" value="ROD SHAPE-DETERMINING PROTEIN MRED"/>
    <property type="match status" value="1"/>
</dbReference>
<evidence type="ECO:0000256" key="8">
    <source>
        <dbReference type="PIRNR" id="PIRNR018472"/>
    </source>
</evidence>
<keyword evidence="7 8" id="KW-0472">Membrane</keyword>
<dbReference type="Pfam" id="PF04093">
    <property type="entry name" value="MreD"/>
    <property type="match status" value="1"/>
</dbReference>
<dbReference type="PIRSF" id="PIRSF018472">
    <property type="entry name" value="MreD_proteobac"/>
    <property type="match status" value="1"/>
</dbReference>